<comment type="caution">
    <text evidence="3">The sequence shown here is derived from an EMBL/GenBank/DDBJ whole genome shotgun (WGS) entry which is preliminary data.</text>
</comment>
<dbReference type="GO" id="GO:0120147">
    <property type="term" value="F:formylglycine-generating oxidase activity"/>
    <property type="evidence" value="ECO:0007669"/>
    <property type="project" value="TreeGrafter"/>
</dbReference>
<proteinExistence type="predicted"/>
<dbReference type="InterPro" id="IPR005532">
    <property type="entry name" value="SUMF_dom"/>
</dbReference>
<dbReference type="Gene3D" id="2.120.10.10">
    <property type="match status" value="1"/>
</dbReference>
<protein>
    <submittedName>
        <fullName evidence="3">Glycoside hydrolase</fullName>
    </submittedName>
</protein>
<gene>
    <name evidence="3" type="ORF">DXC44_00380</name>
</gene>
<dbReference type="Proteomes" id="UP000261278">
    <property type="component" value="Unassembled WGS sequence"/>
</dbReference>
<evidence type="ECO:0000313" key="3">
    <source>
        <dbReference type="EMBL" id="RGL89223.1"/>
    </source>
</evidence>
<dbReference type="AlphaFoldDB" id="A0A396AT93"/>
<dbReference type="Gene3D" id="3.90.1580.10">
    <property type="entry name" value="paralog of FGE (formylglycine-generating enzyme)"/>
    <property type="match status" value="1"/>
</dbReference>
<dbReference type="InterPro" id="IPR042095">
    <property type="entry name" value="SUMF_sf"/>
</dbReference>
<dbReference type="InterPro" id="IPR016187">
    <property type="entry name" value="CTDL_fold"/>
</dbReference>
<dbReference type="EMBL" id="QSSN01000001">
    <property type="protein sequence ID" value="RGL89223.1"/>
    <property type="molecule type" value="Genomic_DNA"/>
</dbReference>
<dbReference type="InterPro" id="IPR036278">
    <property type="entry name" value="Sialidase_sf"/>
</dbReference>
<organism evidence="3 4">
    <name type="scientific">Phocaeicola vulgatus</name>
    <name type="common">Bacteroides vulgatus</name>
    <dbReference type="NCBI Taxonomy" id="821"/>
    <lineage>
        <taxon>Bacteria</taxon>
        <taxon>Pseudomonadati</taxon>
        <taxon>Bacteroidota</taxon>
        <taxon>Bacteroidia</taxon>
        <taxon>Bacteroidales</taxon>
        <taxon>Bacteroidaceae</taxon>
        <taxon>Phocaeicola</taxon>
    </lineage>
</organism>
<keyword evidence="3" id="KW-0378">Hydrolase</keyword>
<dbReference type="InterPro" id="IPR011040">
    <property type="entry name" value="Sialidase"/>
</dbReference>
<feature type="domain" description="Sialidase" evidence="2">
    <location>
        <begin position="318"/>
        <end position="604"/>
    </location>
</feature>
<sequence>MKLKFLVSTIVSIMIWPASIMAQSELIPMIEIPAGNFYMGTLGEDENYDEAPMHKVHISKPFKMGLTEVTNAQYELFCPGHKLLRGKNGFSNEDDEAVVFVTYQDAVAFCDWLTRKEGKTYRLPTEAEWEYACKAGRYWNFYMDDKLPAAWQKNQVITASLKPLSLKVAQTPPNEWGLYDMCGNVEEWCLDWYGPYIDKEQTDPVGYSDGMARVTRGGSHNTPVKYLRSANRMAMLPEDKHAMTGFRVVQAEYPQTAPLSQPKDEYVVSQIKWNWASQCVTEPVFTAPLVYVHEPDAHSGTPFFKHNHQPALTWCDNGDLLAVWFSTNEEKGREMVVLSSRLRAGSREWEKPRMFYQIADRNLTGTALLNDRQGTLYHINGVEAAGHWQNLMMTLRTSTDNGQTWSKPRMIAPEHTRRHQVIAGTSITKEGWFVQACDAGPGGRDGAAVHISKDKGKTWTDPWDGAPLPDFKEGGTGTTIAGIHAGVVQLKDGRLMALGRNNSIRDKEGRLRMPMSVSDDMGKTWHYSASEFPPIDGGQRLVLMRLNEGPILLISFTEHPYRTPKEERGMMFTDQSGKPFKGYGMYAALSYDEGKTWPVKRLLTDGIYRFLNGGAWTQFFEMDENHAEPRGYLAGTQTPDNMIHLITSRFYYKFNLAWLKGNESAISPHSLSD</sequence>
<dbReference type="SUPFAM" id="SSF50939">
    <property type="entry name" value="Sialidases"/>
    <property type="match status" value="1"/>
</dbReference>
<dbReference type="CDD" id="cd15482">
    <property type="entry name" value="Sialidase_non-viral"/>
    <property type="match status" value="1"/>
</dbReference>
<dbReference type="RefSeq" id="WP_016270979.1">
    <property type="nucleotide sequence ID" value="NZ_JACBPU010000005.1"/>
</dbReference>
<evidence type="ECO:0000259" key="2">
    <source>
        <dbReference type="Pfam" id="PF13088"/>
    </source>
</evidence>
<dbReference type="Pfam" id="PF03781">
    <property type="entry name" value="FGE-sulfatase"/>
    <property type="match status" value="1"/>
</dbReference>
<evidence type="ECO:0000313" key="4">
    <source>
        <dbReference type="Proteomes" id="UP000261278"/>
    </source>
</evidence>
<dbReference type="PANTHER" id="PTHR23150">
    <property type="entry name" value="SULFATASE MODIFYING FACTOR 1, 2"/>
    <property type="match status" value="1"/>
</dbReference>
<accession>A0A396AT93</accession>
<dbReference type="PANTHER" id="PTHR23150:SF19">
    <property type="entry name" value="FORMYLGLYCINE-GENERATING ENZYME"/>
    <property type="match status" value="1"/>
</dbReference>
<dbReference type="GO" id="GO:0016787">
    <property type="term" value="F:hydrolase activity"/>
    <property type="evidence" value="ECO:0007669"/>
    <property type="project" value="UniProtKB-KW"/>
</dbReference>
<evidence type="ECO:0000259" key="1">
    <source>
        <dbReference type="Pfam" id="PF03781"/>
    </source>
</evidence>
<dbReference type="InterPro" id="IPR051043">
    <property type="entry name" value="Sulfatase_Mod_Factor_Kinase"/>
</dbReference>
<feature type="domain" description="Sulfatase-modifying factor enzyme-like" evidence="1">
    <location>
        <begin position="29"/>
        <end position="249"/>
    </location>
</feature>
<dbReference type="Pfam" id="PF13088">
    <property type="entry name" value="BNR_2"/>
    <property type="match status" value="1"/>
</dbReference>
<name>A0A396AT93_PHOVU</name>
<reference evidence="3 4" key="1">
    <citation type="submission" date="2018-08" db="EMBL/GenBank/DDBJ databases">
        <title>A genome reference for cultivated species of the human gut microbiota.</title>
        <authorList>
            <person name="Zou Y."/>
            <person name="Xue W."/>
            <person name="Luo G."/>
        </authorList>
    </citation>
    <scope>NUCLEOTIDE SEQUENCE [LARGE SCALE GENOMIC DNA]</scope>
    <source>
        <strain evidence="3 4">TF05-18</strain>
    </source>
</reference>
<dbReference type="SUPFAM" id="SSF56436">
    <property type="entry name" value="C-type lectin-like"/>
    <property type="match status" value="1"/>
</dbReference>